<evidence type="ECO:0000313" key="8">
    <source>
        <dbReference type="EMBL" id="RAK36619.1"/>
    </source>
</evidence>
<feature type="transmembrane region" description="Helical" evidence="7">
    <location>
        <begin position="54"/>
        <end position="75"/>
    </location>
</feature>
<dbReference type="EMBL" id="QLMJ01000008">
    <property type="protein sequence ID" value="RAK36619.1"/>
    <property type="molecule type" value="Genomic_DNA"/>
</dbReference>
<keyword evidence="2 7" id="KW-0812">Transmembrane</keyword>
<dbReference type="PANTHER" id="PTHR20855">
    <property type="entry name" value="ADIPOR/PROGESTIN RECEPTOR-RELATED"/>
    <property type="match status" value="1"/>
</dbReference>
<dbReference type="Pfam" id="PF03006">
    <property type="entry name" value="HlyIII"/>
    <property type="match status" value="1"/>
</dbReference>
<protein>
    <submittedName>
        <fullName evidence="8">Hemolysin III</fullName>
    </submittedName>
</protein>
<evidence type="ECO:0000256" key="4">
    <source>
        <dbReference type="ARBA" id="ARBA00023136"/>
    </source>
</evidence>
<dbReference type="GO" id="GO:0046872">
    <property type="term" value="F:metal ion binding"/>
    <property type="evidence" value="ECO:0007669"/>
    <property type="project" value="UniProtKB-KW"/>
</dbReference>
<gene>
    <name evidence="8" type="ORF">B0I29_108209</name>
</gene>
<feature type="transmembrane region" description="Helical" evidence="7">
    <location>
        <begin position="145"/>
        <end position="163"/>
    </location>
</feature>
<accession>A0A327ZAV0</accession>
<name>A0A327ZAV0_9ACTN</name>
<feature type="region of interest" description="Disordered" evidence="6">
    <location>
        <begin position="1"/>
        <end position="28"/>
    </location>
</feature>
<keyword evidence="5" id="KW-0479">Metal-binding</keyword>
<evidence type="ECO:0000256" key="1">
    <source>
        <dbReference type="ARBA" id="ARBA00004141"/>
    </source>
</evidence>
<keyword evidence="5" id="KW-0862">Zinc</keyword>
<evidence type="ECO:0000256" key="7">
    <source>
        <dbReference type="SAM" id="Phobius"/>
    </source>
</evidence>
<dbReference type="AlphaFoldDB" id="A0A327ZAV0"/>
<evidence type="ECO:0000256" key="6">
    <source>
        <dbReference type="SAM" id="MobiDB-lite"/>
    </source>
</evidence>
<organism evidence="8 9">
    <name type="scientific">Actinoplanes lutulentus</name>
    <dbReference type="NCBI Taxonomy" id="1287878"/>
    <lineage>
        <taxon>Bacteria</taxon>
        <taxon>Bacillati</taxon>
        <taxon>Actinomycetota</taxon>
        <taxon>Actinomycetes</taxon>
        <taxon>Micromonosporales</taxon>
        <taxon>Micromonosporaceae</taxon>
        <taxon>Actinoplanes</taxon>
    </lineage>
</organism>
<feature type="binding site" evidence="5">
    <location>
        <position position="230"/>
    </location>
    <ligand>
        <name>Zn(2+)</name>
        <dbReference type="ChEBI" id="CHEBI:29105"/>
    </ligand>
</feature>
<sequence length="257" mass="28088">MRMTVVDPVDVQSETSAGRLRQGEADDRRDAGLNRVEHGLDHLSAVIKPRLRGWLHAGAFPFAVTVGALLTVLSPDTGSRLALTLFTLSAALLFGISALYHRRDWAGRAEGILRRFDHANIFLIIAGSYTPFCVLALPAGQARTLLWIVWSGALAGVAFRVIWIGAPRWLYVPVYIALGWVAVIYLPAFWRSGGAPVVTFLLIGGALYTLGAVVYGIRRPDPNPRWFGFHEVFHALTVVAFAAHCIGIFIAMRTVTA</sequence>
<keyword evidence="9" id="KW-1185">Reference proteome</keyword>
<feature type="binding site" evidence="5">
    <location>
        <position position="234"/>
    </location>
    <ligand>
        <name>Zn(2+)</name>
        <dbReference type="ChEBI" id="CHEBI:29105"/>
    </ligand>
</feature>
<keyword evidence="4 7" id="KW-0472">Membrane</keyword>
<proteinExistence type="predicted"/>
<feature type="transmembrane region" description="Helical" evidence="7">
    <location>
        <begin position="81"/>
        <end position="100"/>
    </location>
</feature>
<dbReference type="Proteomes" id="UP000249341">
    <property type="component" value="Unassembled WGS sequence"/>
</dbReference>
<evidence type="ECO:0000256" key="3">
    <source>
        <dbReference type="ARBA" id="ARBA00022989"/>
    </source>
</evidence>
<reference evidence="8 9" key="1">
    <citation type="submission" date="2018-06" db="EMBL/GenBank/DDBJ databases">
        <title>Genomic Encyclopedia of Type Strains, Phase III (KMG-III): the genomes of soil and plant-associated and newly described type strains.</title>
        <authorList>
            <person name="Whitman W."/>
        </authorList>
    </citation>
    <scope>NUCLEOTIDE SEQUENCE [LARGE SCALE GENOMIC DNA]</scope>
    <source>
        <strain evidence="8 9">CGMCC 4.7090</strain>
    </source>
</reference>
<dbReference type="PANTHER" id="PTHR20855:SF3">
    <property type="entry name" value="LD03007P"/>
    <property type="match status" value="1"/>
</dbReference>
<dbReference type="GO" id="GO:0016020">
    <property type="term" value="C:membrane"/>
    <property type="evidence" value="ECO:0007669"/>
    <property type="project" value="UniProtKB-SubCell"/>
</dbReference>
<feature type="transmembrane region" description="Helical" evidence="7">
    <location>
        <begin position="170"/>
        <end position="190"/>
    </location>
</feature>
<dbReference type="InterPro" id="IPR004254">
    <property type="entry name" value="AdipoR/HlyIII-related"/>
</dbReference>
<comment type="caution">
    <text evidence="8">The sequence shown here is derived from an EMBL/GenBank/DDBJ whole genome shotgun (WGS) entry which is preliminary data.</text>
</comment>
<evidence type="ECO:0000256" key="5">
    <source>
        <dbReference type="PIRSR" id="PIRSR604254-1"/>
    </source>
</evidence>
<evidence type="ECO:0000313" key="9">
    <source>
        <dbReference type="Proteomes" id="UP000249341"/>
    </source>
</evidence>
<feature type="transmembrane region" description="Helical" evidence="7">
    <location>
        <begin position="196"/>
        <end position="217"/>
    </location>
</feature>
<feature type="transmembrane region" description="Helical" evidence="7">
    <location>
        <begin position="229"/>
        <end position="252"/>
    </location>
</feature>
<comment type="subcellular location">
    <subcellularLocation>
        <location evidence="1">Membrane</location>
        <topology evidence="1">Multi-pass membrane protein</topology>
    </subcellularLocation>
</comment>
<keyword evidence="3 7" id="KW-1133">Transmembrane helix</keyword>
<feature type="binding site" evidence="5">
    <location>
        <position position="101"/>
    </location>
    <ligand>
        <name>Zn(2+)</name>
        <dbReference type="ChEBI" id="CHEBI:29105"/>
    </ligand>
</feature>
<evidence type="ECO:0000256" key="2">
    <source>
        <dbReference type="ARBA" id="ARBA00022692"/>
    </source>
</evidence>
<feature type="transmembrane region" description="Helical" evidence="7">
    <location>
        <begin position="121"/>
        <end position="139"/>
    </location>
</feature>